<dbReference type="Proteomes" id="UP000654075">
    <property type="component" value="Unassembled WGS sequence"/>
</dbReference>
<organism evidence="1 2">
    <name type="scientific">Polarella glacialis</name>
    <name type="common">Dinoflagellate</name>
    <dbReference type="NCBI Taxonomy" id="89957"/>
    <lineage>
        <taxon>Eukaryota</taxon>
        <taxon>Sar</taxon>
        <taxon>Alveolata</taxon>
        <taxon>Dinophyceae</taxon>
        <taxon>Suessiales</taxon>
        <taxon>Suessiaceae</taxon>
        <taxon>Polarella</taxon>
    </lineage>
</organism>
<dbReference type="EMBL" id="CAJNNV010029776">
    <property type="protein sequence ID" value="CAE8630037.1"/>
    <property type="molecule type" value="Genomic_DNA"/>
</dbReference>
<accession>A0A813GXL4</accession>
<comment type="caution">
    <text evidence="1">The sequence shown here is derived from an EMBL/GenBank/DDBJ whole genome shotgun (WGS) entry which is preliminary data.</text>
</comment>
<proteinExistence type="predicted"/>
<name>A0A813GXL4_POLGL</name>
<keyword evidence="2" id="KW-1185">Reference proteome</keyword>
<reference evidence="1" key="1">
    <citation type="submission" date="2021-02" db="EMBL/GenBank/DDBJ databases">
        <authorList>
            <person name="Dougan E. K."/>
            <person name="Rhodes N."/>
            <person name="Thang M."/>
            <person name="Chan C."/>
        </authorList>
    </citation>
    <scope>NUCLEOTIDE SEQUENCE</scope>
</reference>
<evidence type="ECO:0000313" key="1">
    <source>
        <dbReference type="EMBL" id="CAE8630037.1"/>
    </source>
</evidence>
<evidence type="ECO:0000313" key="2">
    <source>
        <dbReference type="Proteomes" id="UP000654075"/>
    </source>
</evidence>
<dbReference type="AlphaFoldDB" id="A0A813GXL4"/>
<feature type="non-terminal residue" evidence="1">
    <location>
        <position position="130"/>
    </location>
</feature>
<gene>
    <name evidence="1" type="ORF">PGLA1383_LOCUS46435</name>
</gene>
<sequence length="130" mass="14542">SPASVFNRAAHDPNGRHEERLALQHSVLPHWEVWLSGNSWPNWESFAWPKEVRLAAGNLLGMQPDPNAASVAQDWKSGDFAWHDPSCRQKPLGSKDRAGSLDELCEKRRLEAGDRIAPETGGIGLAWPWR</sequence>
<protein>
    <submittedName>
        <fullName evidence="1">Uncharacterized protein</fullName>
    </submittedName>
</protein>